<feature type="compositionally biased region" description="Polar residues" evidence="1">
    <location>
        <begin position="149"/>
        <end position="158"/>
    </location>
</feature>
<evidence type="ECO:0000313" key="2">
    <source>
        <dbReference type="EMBL" id="CAG9287775.1"/>
    </source>
</evidence>
<dbReference type="EMBL" id="OU594944">
    <property type="protein sequence ID" value="CAG9287775.1"/>
    <property type="molecule type" value="Genomic_DNA"/>
</dbReference>
<feature type="region of interest" description="Disordered" evidence="1">
    <location>
        <begin position="144"/>
        <end position="177"/>
    </location>
</feature>
<gene>
    <name evidence="2" type="ORF">PTTT1_LOCUS36538</name>
</gene>
<name>A0A8J9TSR0_PHATR</name>
<sequence>MTTPSATNDKKTQEMTPLRDFDELEGTLLPTAQAVLENDRSQFASVPTAVPISHVEYVSDVSDKEEKIPTVDGVALAVPLPTSSSQAQIDHDRLRFQQGTQKGLILSEEEKDRIKYANIQVNAIDYNIRRQVEEANRVAREQNFKEETGQVQSSTAASMQKKPYVPQPTPKAPEFYKGTYGSDYKVKKYDVAEYKPDYQYKTTEYKSVYEP</sequence>
<accession>A0A8J9TSR0</accession>
<organism evidence="2">
    <name type="scientific">Phaeodactylum tricornutum</name>
    <name type="common">Diatom</name>
    <dbReference type="NCBI Taxonomy" id="2850"/>
    <lineage>
        <taxon>Eukaryota</taxon>
        <taxon>Sar</taxon>
        <taxon>Stramenopiles</taxon>
        <taxon>Ochrophyta</taxon>
        <taxon>Bacillariophyta</taxon>
        <taxon>Bacillariophyceae</taxon>
        <taxon>Bacillariophycidae</taxon>
        <taxon>Naviculales</taxon>
        <taxon>Phaeodactylaceae</taxon>
        <taxon>Phaeodactylum</taxon>
    </lineage>
</organism>
<feature type="region of interest" description="Disordered" evidence="1">
    <location>
        <begin position="1"/>
        <end position="21"/>
    </location>
</feature>
<evidence type="ECO:0000256" key="1">
    <source>
        <dbReference type="SAM" id="MobiDB-lite"/>
    </source>
</evidence>
<feature type="compositionally biased region" description="Basic and acidic residues" evidence="1">
    <location>
        <begin position="8"/>
        <end position="21"/>
    </location>
</feature>
<dbReference type="AlphaFoldDB" id="A0A8J9TSR0"/>
<reference evidence="2" key="1">
    <citation type="submission" date="2022-02" db="EMBL/GenBank/DDBJ databases">
        <authorList>
            <person name="Giguere J D."/>
        </authorList>
    </citation>
    <scope>NUCLEOTIDE SEQUENCE</scope>
    <source>
        <strain evidence="2">CCAP 1055/1</strain>
    </source>
</reference>
<proteinExistence type="predicted"/>
<protein>
    <submittedName>
        <fullName evidence="2">Uncharacterized protein</fullName>
    </submittedName>
</protein>
<dbReference type="Proteomes" id="UP000836788">
    <property type="component" value="Chromosome 3"/>
</dbReference>